<dbReference type="GO" id="GO:0022857">
    <property type="term" value="F:transmembrane transporter activity"/>
    <property type="evidence" value="ECO:0007669"/>
    <property type="project" value="InterPro"/>
</dbReference>
<feature type="domain" description="Major facilitator superfamily (MFS) profile" evidence="7">
    <location>
        <begin position="34"/>
        <end position="476"/>
    </location>
</feature>
<dbReference type="InterPro" id="IPR011701">
    <property type="entry name" value="MFS"/>
</dbReference>
<dbReference type="InterPro" id="IPR036259">
    <property type="entry name" value="MFS_trans_sf"/>
</dbReference>
<feature type="transmembrane region" description="Helical" evidence="6">
    <location>
        <begin position="377"/>
        <end position="404"/>
    </location>
</feature>
<dbReference type="PANTHER" id="PTHR23504">
    <property type="entry name" value="MAJOR FACILITATOR SUPERFAMILY DOMAIN-CONTAINING PROTEIN 10"/>
    <property type="match status" value="1"/>
</dbReference>
<protein>
    <submittedName>
        <fullName evidence="8">MFS general substrate transporter</fullName>
    </submittedName>
</protein>
<evidence type="ECO:0000256" key="6">
    <source>
        <dbReference type="SAM" id="Phobius"/>
    </source>
</evidence>
<dbReference type="Proteomes" id="UP000807342">
    <property type="component" value="Unassembled WGS sequence"/>
</dbReference>
<evidence type="ECO:0000256" key="1">
    <source>
        <dbReference type="ARBA" id="ARBA00004141"/>
    </source>
</evidence>
<evidence type="ECO:0000256" key="2">
    <source>
        <dbReference type="ARBA" id="ARBA00022448"/>
    </source>
</evidence>
<keyword evidence="9" id="KW-1185">Reference proteome</keyword>
<evidence type="ECO:0000256" key="3">
    <source>
        <dbReference type="ARBA" id="ARBA00022692"/>
    </source>
</evidence>
<sequence>MVDDELMAQDERAPFLVRDDVESTPRRTPLPLTQLLILLFIHFCESASAHSLFPFINELLLSLVGGDQAKVTYSAGIMDAAQHLASFSAVMYWGRVSDYVGRKPVLLISAAAVTVSILLLGISTTFWMVVVSRCIFGGLNSYQVTIKTTVGEMTDNTNRADAFALLYVPWALGLSIGPLIGGTLSNPQTRFPDLFSGKLWKDFPYLLPCGILTLLSFLAFLILFAYFQETLPHKSNISISLEPHLTTPQHPPPLRALLTPRVLLSISNYISLALLSNAYLAIQPLFLNMPIQTGGLGLEPIQIGYILSFYGFYSAVVQVLLLGPTVRRFGQRTVLKFAVSAIIPIYLLFPLMNIYAKDWYIHSELGGNPNEHINSRRIMYTLLAIQLVLLSIMDLGYGCAFMFITTSAPTKRSLGTVNGMAQTAGSVARLIGPGFANVMLGLSIEKGWLGGYAVYFVMSFFAVGGVVLAKMLPEGAWDAADWEES</sequence>
<evidence type="ECO:0000313" key="9">
    <source>
        <dbReference type="Proteomes" id="UP000807342"/>
    </source>
</evidence>
<feature type="transmembrane region" description="Helical" evidence="6">
    <location>
        <begin position="105"/>
        <end position="130"/>
    </location>
</feature>
<evidence type="ECO:0000256" key="5">
    <source>
        <dbReference type="ARBA" id="ARBA00023136"/>
    </source>
</evidence>
<name>A0A9P5XNA7_9AGAR</name>
<keyword evidence="4 6" id="KW-1133">Transmembrane helix</keyword>
<feature type="transmembrane region" description="Helical" evidence="6">
    <location>
        <begin position="162"/>
        <end position="184"/>
    </location>
</feature>
<dbReference type="InterPro" id="IPR001958">
    <property type="entry name" value="Tet-R_TetA/multi-R_MdtG-like"/>
</dbReference>
<dbReference type="OrthoDB" id="419616at2759"/>
<dbReference type="EMBL" id="MU151059">
    <property type="protein sequence ID" value="KAF9453689.1"/>
    <property type="molecule type" value="Genomic_DNA"/>
</dbReference>
<dbReference type="PROSITE" id="PS50850">
    <property type="entry name" value="MFS"/>
    <property type="match status" value="1"/>
</dbReference>
<reference evidence="8" key="1">
    <citation type="submission" date="2020-11" db="EMBL/GenBank/DDBJ databases">
        <authorList>
            <consortium name="DOE Joint Genome Institute"/>
            <person name="Ahrendt S."/>
            <person name="Riley R."/>
            <person name="Andreopoulos W."/>
            <person name="Labutti K."/>
            <person name="Pangilinan J."/>
            <person name="Ruiz-Duenas F.J."/>
            <person name="Barrasa J.M."/>
            <person name="Sanchez-Garcia M."/>
            <person name="Camarero S."/>
            <person name="Miyauchi S."/>
            <person name="Serrano A."/>
            <person name="Linde D."/>
            <person name="Babiker R."/>
            <person name="Drula E."/>
            <person name="Ayuso-Fernandez I."/>
            <person name="Pacheco R."/>
            <person name="Padilla G."/>
            <person name="Ferreira P."/>
            <person name="Barriuso J."/>
            <person name="Kellner H."/>
            <person name="Castanera R."/>
            <person name="Alfaro M."/>
            <person name="Ramirez L."/>
            <person name="Pisabarro A.G."/>
            <person name="Kuo A."/>
            <person name="Tritt A."/>
            <person name="Lipzen A."/>
            <person name="He G."/>
            <person name="Yan M."/>
            <person name="Ng V."/>
            <person name="Cullen D."/>
            <person name="Martin F."/>
            <person name="Rosso M.-N."/>
            <person name="Henrissat B."/>
            <person name="Hibbett D."/>
            <person name="Martinez A.T."/>
            <person name="Grigoriev I.V."/>
        </authorList>
    </citation>
    <scope>NUCLEOTIDE SEQUENCE</scope>
    <source>
        <strain evidence="8">MF-IS2</strain>
    </source>
</reference>
<dbReference type="PANTHER" id="PTHR23504:SF15">
    <property type="entry name" value="MAJOR FACILITATOR SUPERFAMILY (MFS) PROFILE DOMAIN-CONTAINING PROTEIN"/>
    <property type="match status" value="1"/>
</dbReference>
<evidence type="ECO:0000259" key="7">
    <source>
        <dbReference type="PROSITE" id="PS50850"/>
    </source>
</evidence>
<feature type="transmembrane region" description="Helical" evidence="6">
    <location>
        <begin position="449"/>
        <end position="469"/>
    </location>
</feature>
<accession>A0A9P5XNA7</accession>
<evidence type="ECO:0000256" key="4">
    <source>
        <dbReference type="ARBA" id="ARBA00022989"/>
    </source>
</evidence>
<evidence type="ECO:0000313" key="8">
    <source>
        <dbReference type="EMBL" id="KAF9453689.1"/>
    </source>
</evidence>
<feature type="transmembrane region" description="Helical" evidence="6">
    <location>
        <begin position="262"/>
        <end position="282"/>
    </location>
</feature>
<dbReference type="AlphaFoldDB" id="A0A9P5XNA7"/>
<feature type="transmembrane region" description="Helical" evidence="6">
    <location>
        <begin position="334"/>
        <end position="356"/>
    </location>
</feature>
<dbReference type="SUPFAM" id="SSF103473">
    <property type="entry name" value="MFS general substrate transporter"/>
    <property type="match status" value="1"/>
</dbReference>
<proteinExistence type="predicted"/>
<organism evidence="8 9">
    <name type="scientific">Macrolepiota fuliginosa MF-IS2</name>
    <dbReference type="NCBI Taxonomy" id="1400762"/>
    <lineage>
        <taxon>Eukaryota</taxon>
        <taxon>Fungi</taxon>
        <taxon>Dikarya</taxon>
        <taxon>Basidiomycota</taxon>
        <taxon>Agaricomycotina</taxon>
        <taxon>Agaricomycetes</taxon>
        <taxon>Agaricomycetidae</taxon>
        <taxon>Agaricales</taxon>
        <taxon>Agaricineae</taxon>
        <taxon>Agaricaceae</taxon>
        <taxon>Macrolepiota</taxon>
    </lineage>
</organism>
<feature type="transmembrane region" description="Helical" evidence="6">
    <location>
        <begin position="303"/>
        <end position="322"/>
    </location>
</feature>
<feature type="transmembrane region" description="Helical" evidence="6">
    <location>
        <begin position="205"/>
        <end position="227"/>
    </location>
</feature>
<dbReference type="Pfam" id="PF07690">
    <property type="entry name" value="MFS_1"/>
    <property type="match status" value="1"/>
</dbReference>
<comment type="caution">
    <text evidence="8">The sequence shown here is derived from an EMBL/GenBank/DDBJ whole genome shotgun (WGS) entry which is preliminary data.</text>
</comment>
<dbReference type="InterPro" id="IPR020846">
    <property type="entry name" value="MFS_dom"/>
</dbReference>
<gene>
    <name evidence="8" type="ORF">P691DRAFT_719112</name>
</gene>
<keyword evidence="3 6" id="KW-0812">Transmembrane</keyword>
<comment type="subcellular location">
    <subcellularLocation>
        <location evidence="1">Membrane</location>
        <topology evidence="1">Multi-pass membrane protein</topology>
    </subcellularLocation>
</comment>
<dbReference type="PRINTS" id="PR01035">
    <property type="entry name" value="TCRTETA"/>
</dbReference>
<dbReference type="GO" id="GO:0016020">
    <property type="term" value="C:membrane"/>
    <property type="evidence" value="ECO:0007669"/>
    <property type="project" value="UniProtKB-SubCell"/>
</dbReference>
<keyword evidence="5 6" id="KW-0472">Membrane</keyword>
<dbReference type="Gene3D" id="1.20.1250.20">
    <property type="entry name" value="MFS general substrate transporter like domains"/>
    <property type="match status" value="1"/>
</dbReference>
<keyword evidence="2" id="KW-0813">Transport</keyword>